<dbReference type="PANTHER" id="PTHR21327:SF18">
    <property type="entry name" value="3,4-DIHYDROXY-2-BUTANONE 4-PHOSPHATE SYNTHASE"/>
    <property type="match status" value="1"/>
</dbReference>
<evidence type="ECO:0000259" key="12">
    <source>
        <dbReference type="Pfam" id="PF00925"/>
    </source>
</evidence>
<evidence type="ECO:0000256" key="1">
    <source>
        <dbReference type="ARBA" id="ARBA00004853"/>
    </source>
</evidence>
<dbReference type="Pfam" id="PF00925">
    <property type="entry name" value="GTP_cyclohydro2"/>
    <property type="match status" value="1"/>
</dbReference>
<dbReference type="NCBIfam" id="NF001591">
    <property type="entry name" value="PRK00393.1"/>
    <property type="match status" value="1"/>
</dbReference>
<accession>A0A239KXV3</accession>
<evidence type="ECO:0000256" key="4">
    <source>
        <dbReference type="ARBA" id="ARBA00022723"/>
    </source>
</evidence>
<dbReference type="InterPro" id="IPR032677">
    <property type="entry name" value="GTP_cyclohydro_II"/>
</dbReference>
<keyword evidence="6 11" id="KW-0378">Hydrolase</keyword>
<evidence type="ECO:0000256" key="11">
    <source>
        <dbReference type="HAMAP-Rule" id="MF_00179"/>
    </source>
</evidence>
<dbReference type="GO" id="GO:0009231">
    <property type="term" value="P:riboflavin biosynthetic process"/>
    <property type="evidence" value="ECO:0007669"/>
    <property type="project" value="UniProtKB-UniRule"/>
</dbReference>
<keyword evidence="3 11" id="KW-0686">Riboflavin biosynthesis</keyword>
<feature type="binding site" evidence="11">
    <location>
        <begin position="64"/>
        <end position="68"/>
    </location>
    <ligand>
        <name>GTP</name>
        <dbReference type="ChEBI" id="CHEBI:37565"/>
    </ligand>
</feature>
<feature type="binding site" evidence="11">
    <location>
        <position position="85"/>
    </location>
    <ligand>
        <name>GTP</name>
        <dbReference type="ChEBI" id="CHEBI:37565"/>
    </ligand>
</feature>
<evidence type="ECO:0000256" key="8">
    <source>
        <dbReference type="ARBA" id="ARBA00023134"/>
    </source>
</evidence>
<dbReference type="FunFam" id="3.40.50.10990:FF:000001">
    <property type="entry name" value="Riboflavin biosynthesis protein RibBA"/>
    <property type="match status" value="1"/>
</dbReference>
<dbReference type="GO" id="GO:0008270">
    <property type="term" value="F:zinc ion binding"/>
    <property type="evidence" value="ECO:0007669"/>
    <property type="project" value="UniProtKB-UniRule"/>
</dbReference>
<protein>
    <recommendedName>
        <fullName evidence="11">GTP cyclohydrolase-2</fullName>
        <ecNumber evidence="11">3.5.4.25</ecNumber>
    </recommendedName>
    <alternativeName>
        <fullName evidence="11">GTP cyclohydrolase II</fullName>
    </alternativeName>
</protein>
<dbReference type="EC" id="3.5.4.25" evidence="11"/>
<feature type="binding site" evidence="11">
    <location>
        <position position="82"/>
    </location>
    <ligand>
        <name>Zn(2+)</name>
        <dbReference type="ChEBI" id="CHEBI:29105"/>
        <note>catalytic</note>
    </ligand>
</feature>
<organism evidence="13 14">
    <name type="scientific">Noviherbaspirillum humi</name>
    <dbReference type="NCBI Taxonomy" id="1688639"/>
    <lineage>
        <taxon>Bacteria</taxon>
        <taxon>Pseudomonadati</taxon>
        <taxon>Pseudomonadota</taxon>
        <taxon>Betaproteobacteria</taxon>
        <taxon>Burkholderiales</taxon>
        <taxon>Oxalobacteraceae</taxon>
        <taxon>Noviherbaspirillum</taxon>
    </lineage>
</organism>
<evidence type="ECO:0000256" key="5">
    <source>
        <dbReference type="ARBA" id="ARBA00022741"/>
    </source>
</evidence>
<keyword evidence="4 11" id="KW-0479">Metal-binding</keyword>
<dbReference type="UniPathway" id="UPA00275">
    <property type="reaction ID" value="UER00400"/>
</dbReference>
<dbReference type="SUPFAM" id="SSF142695">
    <property type="entry name" value="RibA-like"/>
    <property type="match status" value="1"/>
</dbReference>
<reference evidence="13 14" key="1">
    <citation type="submission" date="2017-06" db="EMBL/GenBank/DDBJ databases">
        <authorList>
            <person name="Kim H.J."/>
            <person name="Triplett B.A."/>
        </authorList>
    </citation>
    <scope>NUCLEOTIDE SEQUENCE [LARGE SCALE GENOMIC DNA]</scope>
    <source>
        <strain evidence="13 14">U15</strain>
    </source>
</reference>
<feature type="domain" description="GTP cyclohydrolase II" evidence="12">
    <location>
        <begin position="21"/>
        <end position="186"/>
    </location>
</feature>
<feature type="binding site" evidence="11">
    <location>
        <position position="69"/>
    </location>
    <ligand>
        <name>Zn(2+)</name>
        <dbReference type="ChEBI" id="CHEBI:29105"/>
        <note>catalytic</note>
    </ligand>
</feature>
<comment type="function">
    <text evidence="9 11">Catalyzes the conversion of GTP to 2,5-diamino-6-ribosylamino-4(3H)-pyrimidinone 5'-phosphate (DARP), formate and pyrophosphate.</text>
</comment>
<evidence type="ECO:0000256" key="9">
    <source>
        <dbReference type="ARBA" id="ARBA00043932"/>
    </source>
</evidence>
<dbReference type="PANTHER" id="PTHR21327">
    <property type="entry name" value="GTP CYCLOHYDROLASE II-RELATED"/>
    <property type="match status" value="1"/>
</dbReference>
<dbReference type="GO" id="GO:0005525">
    <property type="term" value="F:GTP binding"/>
    <property type="evidence" value="ECO:0007669"/>
    <property type="project" value="UniProtKB-KW"/>
</dbReference>
<comment type="catalytic activity">
    <reaction evidence="10 11">
        <text>GTP + 4 H2O = 2,5-diamino-6-hydroxy-4-(5-phosphoribosylamino)-pyrimidine + formate + 2 phosphate + 3 H(+)</text>
        <dbReference type="Rhea" id="RHEA:23704"/>
        <dbReference type="ChEBI" id="CHEBI:15377"/>
        <dbReference type="ChEBI" id="CHEBI:15378"/>
        <dbReference type="ChEBI" id="CHEBI:15740"/>
        <dbReference type="ChEBI" id="CHEBI:37565"/>
        <dbReference type="ChEBI" id="CHEBI:43474"/>
        <dbReference type="ChEBI" id="CHEBI:58614"/>
        <dbReference type="EC" id="3.5.4.25"/>
    </reaction>
</comment>
<comment type="similarity">
    <text evidence="2">In the N-terminal section; belongs to the DHBP synthase family.</text>
</comment>
<feature type="active site" description="Proton acceptor" evidence="11">
    <location>
        <position position="142"/>
    </location>
</feature>
<feature type="binding site" evidence="11">
    <location>
        <begin position="108"/>
        <end position="110"/>
    </location>
    <ligand>
        <name>GTP</name>
        <dbReference type="ChEBI" id="CHEBI:37565"/>
    </ligand>
</feature>
<dbReference type="GO" id="GO:0008686">
    <property type="term" value="F:3,4-dihydroxy-2-butanone-4-phosphate synthase activity"/>
    <property type="evidence" value="ECO:0007669"/>
    <property type="project" value="TreeGrafter"/>
</dbReference>
<feature type="binding site" evidence="11">
    <location>
        <position position="165"/>
    </location>
    <ligand>
        <name>GTP</name>
        <dbReference type="ChEBI" id="CHEBI:37565"/>
    </ligand>
</feature>
<evidence type="ECO:0000256" key="10">
    <source>
        <dbReference type="ARBA" id="ARBA00049295"/>
    </source>
</evidence>
<gene>
    <name evidence="11" type="primary">ribA</name>
    <name evidence="13" type="ORF">SAMN06265795_11816</name>
</gene>
<name>A0A239KXV3_9BURK</name>
<dbReference type="Gene3D" id="3.40.50.10990">
    <property type="entry name" value="GTP cyclohydrolase II"/>
    <property type="match status" value="1"/>
</dbReference>
<evidence type="ECO:0000313" key="14">
    <source>
        <dbReference type="Proteomes" id="UP000198284"/>
    </source>
</evidence>
<feature type="binding site" evidence="11">
    <location>
        <position position="170"/>
    </location>
    <ligand>
        <name>GTP</name>
        <dbReference type="ChEBI" id="CHEBI:37565"/>
    </ligand>
</feature>
<dbReference type="RefSeq" id="WP_089401133.1">
    <property type="nucleotide sequence ID" value="NZ_FZOT01000018.1"/>
</dbReference>
<dbReference type="OrthoDB" id="9793111at2"/>
<dbReference type="AlphaFoldDB" id="A0A239KXV3"/>
<dbReference type="NCBIfam" id="TIGR00505">
    <property type="entry name" value="ribA"/>
    <property type="match status" value="1"/>
</dbReference>
<dbReference type="GO" id="GO:0005829">
    <property type="term" value="C:cytosol"/>
    <property type="evidence" value="ECO:0007669"/>
    <property type="project" value="TreeGrafter"/>
</dbReference>
<feature type="binding site" evidence="11">
    <location>
        <position position="80"/>
    </location>
    <ligand>
        <name>Zn(2+)</name>
        <dbReference type="ChEBI" id="CHEBI:29105"/>
        <note>catalytic</note>
    </ligand>
</feature>
<feature type="active site" description="Nucleophile" evidence="11">
    <location>
        <position position="144"/>
    </location>
</feature>
<evidence type="ECO:0000256" key="2">
    <source>
        <dbReference type="ARBA" id="ARBA00005520"/>
    </source>
</evidence>
<evidence type="ECO:0000256" key="6">
    <source>
        <dbReference type="ARBA" id="ARBA00022801"/>
    </source>
</evidence>
<comment type="similarity">
    <text evidence="11">Belongs to the GTP cyclohydrolase II family.</text>
</comment>
<sequence>MSIGGKETPAAAAPAPVIEHVATSLLPTRHGGFHIHVYRCPDDGIEHVALVRGDVRGKERVLVRAHSECLTGDVFGSMRCDCGEQLDKAMALIAEAGEGVIVYMRGHEGRGIGLGNKILAYALQDQGQDTVEANLALGLPVDTRDFQMAVSILGELGVKTVRLITNNPGKMRKLAEHGLHIVERIPVVTERTPHNIAYLRAKQEKLGHFLDFN</sequence>
<dbReference type="EMBL" id="FZOT01000018">
    <property type="protein sequence ID" value="SNT23041.1"/>
    <property type="molecule type" value="Genomic_DNA"/>
</dbReference>
<evidence type="ECO:0000256" key="7">
    <source>
        <dbReference type="ARBA" id="ARBA00022833"/>
    </source>
</evidence>
<keyword evidence="14" id="KW-1185">Reference proteome</keyword>
<comment type="pathway">
    <text evidence="1 11">Cofactor biosynthesis; riboflavin biosynthesis; 5-amino-6-(D-ribitylamino)uracil from GTP: step 1/4.</text>
</comment>
<dbReference type="Proteomes" id="UP000198284">
    <property type="component" value="Unassembled WGS sequence"/>
</dbReference>
<evidence type="ECO:0000313" key="13">
    <source>
        <dbReference type="EMBL" id="SNT23041.1"/>
    </source>
</evidence>
<keyword evidence="5 11" id="KW-0547">Nucleotide-binding</keyword>
<keyword evidence="7 11" id="KW-0862">Zinc</keyword>
<proteinExistence type="inferred from homology"/>
<dbReference type="CDD" id="cd00641">
    <property type="entry name" value="GTP_cyclohydro2"/>
    <property type="match status" value="1"/>
</dbReference>
<dbReference type="GO" id="GO:0003935">
    <property type="term" value="F:GTP cyclohydrolase II activity"/>
    <property type="evidence" value="ECO:0007669"/>
    <property type="project" value="UniProtKB-UniRule"/>
</dbReference>
<keyword evidence="8 11" id="KW-0342">GTP-binding</keyword>
<dbReference type="InterPro" id="IPR000926">
    <property type="entry name" value="RibA"/>
</dbReference>
<evidence type="ECO:0000256" key="3">
    <source>
        <dbReference type="ARBA" id="ARBA00022619"/>
    </source>
</evidence>
<feature type="binding site" evidence="11">
    <location>
        <position position="130"/>
    </location>
    <ligand>
        <name>GTP</name>
        <dbReference type="ChEBI" id="CHEBI:37565"/>
    </ligand>
</feature>
<dbReference type="InterPro" id="IPR036144">
    <property type="entry name" value="RibA-like_sf"/>
</dbReference>
<comment type="cofactor">
    <cofactor evidence="11">
        <name>Zn(2+)</name>
        <dbReference type="ChEBI" id="CHEBI:29105"/>
    </cofactor>
    <text evidence="11">Binds 1 zinc ion per subunit.</text>
</comment>
<dbReference type="HAMAP" id="MF_00179">
    <property type="entry name" value="RibA"/>
    <property type="match status" value="1"/>
</dbReference>